<dbReference type="KEGG" id="ame:107964590"/>
<reference evidence="1" key="1">
    <citation type="submission" date="2021-01" db="UniProtKB">
        <authorList>
            <consortium name="EnsemblMetazoa"/>
        </authorList>
    </citation>
    <scope>IDENTIFICATION</scope>
    <source>
        <strain evidence="1">DH4</strain>
    </source>
</reference>
<gene>
    <name evidence="3" type="primary">LOC107964590</name>
</gene>
<dbReference type="Proteomes" id="UP000005203">
    <property type="component" value="Linkage group LG6"/>
</dbReference>
<keyword evidence="2" id="KW-1185">Reference proteome</keyword>
<protein>
    <submittedName>
        <fullName evidence="3">Uncharacterized protein LOC107964590</fullName>
    </submittedName>
</protein>
<accession>A0A8B7KL04</accession>
<dbReference type="GeneID" id="107964590"/>
<accession>A0A7M7M4H3</accession>
<evidence type="ECO:0000313" key="1">
    <source>
        <dbReference type="EnsemblMetazoa" id="XP_016768132"/>
    </source>
</evidence>
<dbReference type="AlphaFoldDB" id="A0A7M7M4H3"/>
<evidence type="ECO:0000313" key="3">
    <source>
        <dbReference type="RefSeq" id="XP_016768132.1"/>
    </source>
</evidence>
<reference evidence="3" key="2">
    <citation type="submission" date="2025-04" db="UniProtKB">
        <authorList>
            <consortium name="RefSeq"/>
        </authorList>
    </citation>
    <scope>IDENTIFICATION</scope>
    <source>
        <strain evidence="3">DH4</strain>
        <tissue evidence="3">Whole body</tissue>
    </source>
</reference>
<organism evidence="1">
    <name type="scientific">Apis mellifera</name>
    <name type="common">Honeybee</name>
    <dbReference type="NCBI Taxonomy" id="7460"/>
    <lineage>
        <taxon>Eukaryota</taxon>
        <taxon>Metazoa</taxon>
        <taxon>Ecdysozoa</taxon>
        <taxon>Arthropoda</taxon>
        <taxon>Hexapoda</taxon>
        <taxon>Insecta</taxon>
        <taxon>Pterygota</taxon>
        <taxon>Neoptera</taxon>
        <taxon>Endopterygota</taxon>
        <taxon>Hymenoptera</taxon>
        <taxon>Apocrita</taxon>
        <taxon>Aculeata</taxon>
        <taxon>Apoidea</taxon>
        <taxon>Anthophila</taxon>
        <taxon>Apidae</taxon>
        <taxon>Apis</taxon>
    </lineage>
</organism>
<dbReference type="RefSeq" id="XP_016768132.1">
    <property type="nucleotide sequence ID" value="XM_016912643.2"/>
</dbReference>
<name>A0A7M7M4H3_APIME</name>
<proteinExistence type="predicted"/>
<dbReference type="EnsemblMetazoa" id="XM_016912643">
    <property type="protein sequence ID" value="XP_016768132"/>
    <property type="gene ID" value="LOC107964590"/>
</dbReference>
<evidence type="ECO:0000313" key="2">
    <source>
        <dbReference type="Proteomes" id="UP000005203"/>
    </source>
</evidence>
<sequence length="108" mass="12442">MNRNLVISSSLVQYSKCPLYNSFIHCMSLRMNERTSSVVICEPTPVTMESSFREVGRMWQLHSGNFVVSRSFLRSTRSFVDGVVVNEKKRKYDYKTSQFNAVNDPSGF</sequence>